<dbReference type="OrthoDB" id="5830808at2759"/>
<keyword evidence="3" id="KW-1185">Reference proteome</keyword>
<protein>
    <submittedName>
        <fullName evidence="2 4">Uncharacterized protein</fullName>
    </submittedName>
</protein>
<evidence type="ECO:0000313" key="2">
    <source>
        <dbReference type="EMBL" id="VDK45668.1"/>
    </source>
</evidence>
<gene>
    <name evidence="2" type="ORF">ASIM_LOCUS11728</name>
</gene>
<sequence length="271" mass="29249">MLSQMHCLYSLLICGILFAGDTNADLKNNTGQGHYWPPGWGGFGGAPGGFPGGASPPQFQSGVYPPPGPPVYPPVPPLYPPGPPPIYPPPIPPLPFFFDRYYCSVQASFSLIDHRAIPPPPPPPIGQSFDGPPVGFGPPLPPPPPFGDLDISRQTCRYTATYSQATCILCCKTAARHVGTSQDEVTGILFVFDPVNPLVVAPGEDAGSSLRDKRSPQFDYQRKLSDYFATPPTEEDNADGNNEEPIEVVPISDNRIVQCVCCAPRKRWGLY</sequence>
<proteinExistence type="predicted"/>
<evidence type="ECO:0000256" key="1">
    <source>
        <dbReference type="SAM" id="SignalP"/>
    </source>
</evidence>
<evidence type="ECO:0000313" key="3">
    <source>
        <dbReference type="Proteomes" id="UP000267096"/>
    </source>
</evidence>
<dbReference type="EMBL" id="UYRR01031097">
    <property type="protein sequence ID" value="VDK45668.1"/>
    <property type="molecule type" value="Genomic_DNA"/>
</dbReference>
<feature type="signal peptide" evidence="1">
    <location>
        <begin position="1"/>
        <end position="24"/>
    </location>
</feature>
<dbReference type="WBParaSite" id="ASIM_0001226201-mRNA-1">
    <property type="protein sequence ID" value="ASIM_0001226201-mRNA-1"/>
    <property type="gene ID" value="ASIM_0001226201"/>
</dbReference>
<dbReference type="Proteomes" id="UP000267096">
    <property type="component" value="Unassembled WGS sequence"/>
</dbReference>
<feature type="chain" id="PRO_5043121042" evidence="1">
    <location>
        <begin position="25"/>
        <end position="271"/>
    </location>
</feature>
<dbReference type="AlphaFoldDB" id="A0A0M3JVK6"/>
<keyword evidence="1" id="KW-0732">Signal</keyword>
<name>A0A0M3JVK6_ANISI</name>
<accession>A0A0M3JVK6</accession>
<reference evidence="4" key="1">
    <citation type="submission" date="2017-02" db="UniProtKB">
        <authorList>
            <consortium name="WormBaseParasite"/>
        </authorList>
    </citation>
    <scope>IDENTIFICATION</scope>
</reference>
<organism evidence="4">
    <name type="scientific">Anisakis simplex</name>
    <name type="common">Herring worm</name>
    <dbReference type="NCBI Taxonomy" id="6269"/>
    <lineage>
        <taxon>Eukaryota</taxon>
        <taxon>Metazoa</taxon>
        <taxon>Ecdysozoa</taxon>
        <taxon>Nematoda</taxon>
        <taxon>Chromadorea</taxon>
        <taxon>Rhabditida</taxon>
        <taxon>Spirurina</taxon>
        <taxon>Ascaridomorpha</taxon>
        <taxon>Ascaridoidea</taxon>
        <taxon>Anisakidae</taxon>
        <taxon>Anisakis</taxon>
        <taxon>Anisakis simplex complex</taxon>
    </lineage>
</organism>
<evidence type="ECO:0000313" key="4">
    <source>
        <dbReference type="WBParaSite" id="ASIM_0001226201-mRNA-1"/>
    </source>
</evidence>
<reference evidence="2 3" key="2">
    <citation type="submission" date="2018-11" db="EMBL/GenBank/DDBJ databases">
        <authorList>
            <consortium name="Pathogen Informatics"/>
        </authorList>
    </citation>
    <scope>NUCLEOTIDE SEQUENCE [LARGE SCALE GENOMIC DNA]</scope>
</reference>